<feature type="signal peptide" evidence="2">
    <location>
        <begin position="1"/>
        <end position="18"/>
    </location>
</feature>
<dbReference type="InterPro" id="IPR013783">
    <property type="entry name" value="Ig-like_fold"/>
</dbReference>
<dbReference type="EMBL" id="UYJE01003512">
    <property type="protein sequence ID" value="VDI19938.1"/>
    <property type="molecule type" value="Genomic_DNA"/>
</dbReference>
<keyword evidence="1" id="KW-0812">Transmembrane</keyword>
<keyword evidence="2" id="KW-0732">Signal</keyword>
<dbReference type="InterPro" id="IPR007110">
    <property type="entry name" value="Ig-like_dom"/>
</dbReference>
<evidence type="ECO:0000313" key="5">
    <source>
        <dbReference type="Proteomes" id="UP000596742"/>
    </source>
</evidence>
<keyword evidence="1" id="KW-1133">Transmembrane helix</keyword>
<sequence length="325" mass="36864">MWLILIVCFLSQVISITAVNEAVSWHVSTEKVEFGNDVTLKCKVNNRTILQKLDHPAWEVKGPKQVKCQWGRCSDAKKYSMTIHPHVSYFALIIHNFSETDLNVDYSCSYGYTKKTNNLTEDRISILKMPAKNSIIDNIAVENGKINITIIVPEVYPVPLCSVNITKLNKQVISEVTLNNVVFDISKYQKKVVVFGLIDVGQAQCERHIKVDCCLKNTLENLINRTITVCQELQENESPAQFNVIATVLLTVVALLLLIGLIALVIRLHRFFHRGDTIITVSRNSNGKTVSTHTFSGRCDTSPIHNSRYAQRFKKKLQYVFTPKR</sequence>
<protein>
    <recommendedName>
        <fullName evidence="3">Ig-like domain-containing protein</fullName>
    </recommendedName>
</protein>
<keyword evidence="1" id="KW-0472">Membrane</keyword>
<dbReference type="PROSITE" id="PS50835">
    <property type="entry name" value="IG_LIKE"/>
    <property type="match status" value="1"/>
</dbReference>
<feature type="chain" id="PRO_5032893767" description="Ig-like domain-containing protein" evidence="2">
    <location>
        <begin position="19"/>
        <end position="325"/>
    </location>
</feature>
<dbReference type="Proteomes" id="UP000596742">
    <property type="component" value="Unassembled WGS sequence"/>
</dbReference>
<evidence type="ECO:0000256" key="2">
    <source>
        <dbReference type="SAM" id="SignalP"/>
    </source>
</evidence>
<dbReference type="Gene3D" id="2.60.40.10">
    <property type="entry name" value="Immunoglobulins"/>
    <property type="match status" value="1"/>
</dbReference>
<organism evidence="4 5">
    <name type="scientific">Mytilus galloprovincialis</name>
    <name type="common">Mediterranean mussel</name>
    <dbReference type="NCBI Taxonomy" id="29158"/>
    <lineage>
        <taxon>Eukaryota</taxon>
        <taxon>Metazoa</taxon>
        <taxon>Spiralia</taxon>
        <taxon>Lophotrochozoa</taxon>
        <taxon>Mollusca</taxon>
        <taxon>Bivalvia</taxon>
        <taxon>Autobranchia</taxon>
        <taxon>Pteriomorphia</taxon>
        <taxon>Mytilida</taxon>
        <taxon>Mytiloidea</taxon>
        <taxon>Mytilidae</taxon>
        <taxon>Mytilinae</taxon>
        <taxon>Mytilus</taxon>
    </lineage>
</organism>
<feature type="domain" description="Ig-like" evidence="3">
    <location>
        <begin position="11"/>
        <end position="125"/>
    </location>
</feature>
<keyword evidence="5" id="KW-1185">Reference proteome</keyword>
<evidence type="ECO:0000259" key="3">
    <source>
        <dbReference type="PROSITE" id="PS50835"/>
    </source>
</evidence>
<dbReference type="AlphaFoldDB" id="A0A8B6DJE0"/>
<name>A0A8B6DJE0_MYTGA</name>
<gene>
    <name evidence="4" type="ORF">MGAL_10B006865</name>
</gene>
<evidence type="ECO:0000256" key="1">
    <source>
        <dbReference type="SAM" id="Phobius"/>
    </source>
</evidence>
<comment type="caution">
    <text evidence="4">The sequence shown here is derived from an EMBL/GenBank/DDBJ whole genome shotgun (WGS) entry which is preliminary data.</text>
</comment>
<evidence type="ECO:0000313" key="4">
    <source>
        <dbReference type="EMBL" id="VDI19938.1"/>
    </source>
</evidence>
<reference evidence="4" key="1">
    <citation type="submission" date="2018-11" db="EMBL/GenBank/DDBJ databases">
        <authorList>
            <person name="Alioto T."/>
            <person name="Alioto T."/>
        </authorList>
    </citation>
    <scope>NUCLEOTIDE SEQUENCE</scope>
</reference>
<proteinExistence type="predicted"/>
<accession>A0A8B6DJE0</accession>
<feature type="transmembrane region" description="Helical" evidence="1">
    <location>
        <begin position="244"/>
        <end position="266"/>
    </location>
</feature>
<dbReference type="OrthoDB" id="10454725at2759"/>